<name>A0A7H1MZR6_9PROT</name>
<evidence type="ECO:0000313" key="2">
    <source>
        <dbReference type="Proteomes" id="UP000516369"/>
    </source>
</evidence>
<dbReference type="PANTHER" id="PTHR36057">
    <property type="match status" value="1"/>
</dbReference>
<dbReference type="Pfam" id="PF06764">
    <property type="entry name" value="DUF1223"/>
    <property type="match status" value="1"/>
</dbReference>
<reference evidence="1 2" key="1">
    <citation type="submission" date="2020-05" db="EMBL/GenBank/DDBJ databases">
        <title>Complete closed genome sequence of Defluviicoccus vanus.</title>
        <authorList>
            <person name="Bessarab I."/>
            <person name="Arumugam K."/>
            <person name="Maszenan A.M."/>
            <person name="Seviour R.J."/>
            <person name="Williams R.B."/>
        </authorList>
    </citation>
    <scope>NUCLEOTIDE SEQUENCE [LARGE SCALE GENOMIC DNA]</scope>
    <source>
        <strain evidence="1 2">Ben 114</strain>
    </source>
</reference>
<dbReference type="InterPro" id="IPR036249">
    <property type="entry name" value="Thioredoxin-like_sf"/>
</dbReference>
<dbReference type="PANTHER" id="PTHR36057:SF1">
    <property type="entry name" value="LIPOPROTEIN LIPID ATTACHMENT SITE-LIKE PROTEIN, PUTATIVE (DUF1223)-RELATED"/>
    <property type="match status" value="1"/>
</dbReference>
<accession>A0A7H1MZR6</accession>
<dbReference type="SUPFAM" id="SSF52833">
    <property type="entry name" value="Thioredoxin-like"/>
    <property type="match status" value="1"/>
</dbReference>
<evidence type="ECO:0000313" key="1">
    <source>
        <dbReference type="EMBL" id="QNT68952.1"/>
    </source>
</evidence>
<dbReference type="RefSeq" id="WP_190262462.1">
    <property type="nucleotide sequence ID" value="NZ_CP053923.1"/>
</dbReference>
<protein>
    <submittedName>
        <fullName evidence="1">DUF1223 domain-containing protein</fullName>
    </submittedName>
</protein>
<organism evidence="1 2">
    <name type="scientific">Defluviicoccus vanus</name>
    <dbReference type="NCBI Taxonomy" id="111831"/>
    <lineage>
        <taxon>Bacteria</taxon>
        <taxon>Pseudomonadati</taxon>
        <taxon>Pseudomonadota</taxon>
        <taxon>Alphaproteobacteria</taxon>
        <taxon>Rhodospirillales</taxon>
        <taxon>Rhodospirillaceae</taxon>
        <taxon>Defluviicoccus</taxon>
    </lineage>
</organism>
<sequence length="241" mass="25768">MSDVLVSLVRAWCAVAMAGLMPVVARACEQRLTVIELFTSQGCSACPAADLLLGALSTRPDLLVLSEHVDYWDYLGWKDPFASAVYSQRQRDYAHLLSVRYVYTPQMVVQGAAQVTGSDRAAVMRAIEAAPVATAAVQLSWQEPSRLTIALDAAKVPAPATVWLTTFDRVQTTHIGSGENSGQAVQNFNVVRNLTAVGSWSGGQTEMTAEMKADTWKDGRCAVLVQAGGVGQILGAARCGH</sequence>
<dbReference type="Proteomes" id="UP000516369">
    <property type="component" value="Chromosome"/>
</dbReference>
<dbReference type="KEGG" id="dvn:HQ394_05755"/>
<dbReference type="EMBL" id="CP053923">
    <property type="protein sequence ID" value="QNT68952.1"/>
    <property type="molecule type" value="Genomic_DNA"/>
</dbReference>
<gene>
    <name evidence="1" type="ORF">HQ394_05755</name>
</gene>
<proteinExistence type="predicted"/>
<dbReference type="InterPro" id="IPR010634">
    <property type="entry name" value="DUF1223"/>
</dbReference>
<keyword evidence="2" id="KW-1185">Reference proteome</keyword>
<dbReference type="AlphaFoldDB" id="A0A7H1MZR6"/>